<evidence type="ECO:0000313" key="3">
    <source>
        <dbReference type="EMBL" id="GGI03827.1"/>
    </source>
</evidence>
<dbReference type="AlphaFoldDB" id="A0A8J3ACM1"/>
<dbReference type="RefSeq" id="WP_130650905.1">
    <property type="nucleotide sequence ID" value="NZ_BMHA01000002.1"/>
</dbReference>
<protein>
    <submittedName>
        <fullName evidence="3">Succinate dehydrogenase</fullName>
    </submittedName>
</protein>
<feature type="region of interest" description="Disordered" evidence="1">
    <location>
        <begin position="1"/>
        <end position="20"/>
    </location>
</feature>
<dbReference type="CDD" id="cd03498">
    <property type="entry name" value="SQR_TypeB_2_TM"/>
    <property type="match status" value="1"/>
</dbReference>
<keyword evidence="4" id="KW-1185">Reference proteome</keyword>
<evidence type="ECO:0000256" key="2">
    <source>
        <dbReference type="SAM" id="Phobius"/>
    </source>
</evidence>
<keyword evidence="2" id="KW-0472">Membrane</keyword>
<dbReference type="NCBIfam" id="TIGR02046">
    <property type="entry name" value="sdhC_b558_fam"/>
    <property type="match status" value="1"/>
</dbReference>
<dbReference type="InterPro" id="IPR011138">
    <property type="entry name" value="Cytochrome_b-558"/>
</dbReference>
<feature type="transmembrane region" description="Helical" evidence="2">
    <location>
        <begin position="38"/>
        <end position="57"/>
    </location>
</feature>
<reference evidence="3" key="2">
    <citation type="submission" date="2020-09" db="EMBL/GenBank/DDBJ databases">
        <authorList>
            <person name="Sun Q."/>
            <person name="Zhou Y."/>
        </authorList>
    </citation>
    <scope>NUCLEOTIDE SEQUENCE</scope>
    <source>
        <strain evidence="3">CGMCC 1.14988</strain>
    </source>
</reference>
<dbReference type="SUPFAM" id="SSF81343">
    <property type="entry name" value="Fumarate reductase respiratory complex transmembrane subunits"/>
    <property type="match status" value="1"/>
</dbReference>
<dbReference type="OrthoDB" id="9788081at2"/>
<dbReference type="EMBL" id="BMHA01000002">
    <property type="protein sequence ID" value="GGI03827.1"/>
    <property type="molecule type" value="Genomic_DNA"/>
</dbReference>
<dbReference type="Gene3D" id="1.20.1300.10">
    <property type="entry name" value="Fumarate reductase/succinate dehydrogenase, transmembrane subunit"/>
    <property type="match status" value="1"/>
</dbReference>
<name>A0A8J3ACM1_9ACTN</name>
<feature type="transmembrane region" description="Helical" evidence="2">
    <location>
        <begin position="182"/>
        <end position="202"/>
    </location>
</feature>
<feature type="transmembrane region" description="Helical" evidence="2">
    <location>
        <begin position="223"/>
        <end position="247"/>
    </location>
</feature>
<reference evidence="3" key="1">
    <citation type="journal article" date="2014" name="Int. J. Syst. Evol. Microbiol.">
        <title>Complete genome sequence of Corynebacterium casei LMG S-19264T (=DSM 44701T), isolated from a smear-ripened cheese.</title>
        <authorList>
            <consortium name="US DOE Joint Genome Institute (JGI-PGF)"/>
            <person name="Walter F."/>
            <person name="Albersmeier A."/>
            <person name="Kalinowski J."/>
            <person name="Ruckert C."/>
        </authorList>
    </citation>
    <scope>NUCLEOTIDE SEQUENCE</scope>
    <source>
        <strain evidence="3">CGMCC 1.14988</strain>
    </source>
</reference>
<sequence>MATKVTGVTQGGPPNPAGGKTRRPFLVDLYGSAVGKKYIMAITGMVWLGYVFAHMVGNLKVYLGAEDFNHYAEFLRAGLLVPIVPEEGALWGMRVLLLVTLFFHILAAYQLTVMNRNARPERYQARREFVAADFAARTMRWTGVIVLLFLLFHIADLTLGWVNPAESGATPYEKLVASFRQPVVAAFYVLANLALGIHIYHGGWSLFQSMGWNNRKFNHWRRAFAIGFAVVVVGGNVTFPLAVQFGIVS</sequence>
<dbReference type="GO" id="GO:0016020">
    <property type="term" value="C:membrane"/>
    <property type="evidence" value="ECO:0007669"/>
    <property type="project" value="InterPro"/>
</dbReference>
<evidence type="ECO:0000313" key="4">
    <source>
        <dbReference type="Proteomes" id="UP000650511"/>
    </source>
</evidence>
<evidence type="ECO:0000256" key="1">
    <source>
        <dbReference type="SAM" id="MobiDB-lite"/>
    </source>
</evidence>
<dbReference type="Proteomes" id="UP000650511">
    <property type="component" value="Unassembled WGS sequence"/>
</dbReference>
<keyword evidence="2" id="KW-1133">Transmembrane helix</keyword>
<feature type="transmembrane region" description="Helical" evidence="2">
    <location>
        <begin position="89"/>
        <end position="109"/>
    </location>
</feature>
<comment type="caution">
    <text evidence="3">The sequence shown here is derived from an EMBL/GenBank/DDBJ whole genome shotgun (WGS) entry which is preliminary data.</text>
</comment>
<feature type="transmembrane region" description="Helical" evidence="2">
    <location>
        <begin position="141"/>
        <end position="162"/>
    </location>
</feature>
<proteinExistence type="predicted"/>
<dbReference type="InterPro" id="IPR034804">
    <property type="entry name" value="SQR/QFR_C/D"/>
</dbReference>
<gene>
    <name evidence="3" type="primary">sdhC</name>
    <name evidence="3" type="ORF">GCM10011354_05990</name>
</gene>
<organism evidence="3 4">
    <name type="scientific">Egicoccus halophilus</name>
    <dbReference type="NCBI Taxonomy" id="1670830"/>
    <lineage>
        <taxon>Bacteria</taxon>
        <taxon>Bacillati</taxon>
        <taxon>Actinomycetota</taxon>
        <taxon>Nitriliruptoria</taxon>
        <taxon>Egicoccales</taxon>
        <taxon>Egicoccaceae</taxon>
        <taxon>Egicoccus</taxon>
    </lineage>
</organism>
<accession>A0A8J3ACM1</accession>
<keyword evidence="2" id="KW-0812">Transmembrane</keyword>